<feature type="transmembrane region" description="Helical" evidence="1">
    <location>
        <begin position="215"/>
        <end position="238"/>
    </location>
</feature>
<dbReference type="InterPro" id="IPR005625">
    <property type="entry name" value="PepSY-ass_TM"/>
</dbReference>
<feature type="transmembrane region" description="Helical" evidence="1">
    <location>
        <begin position="160"/>
        <end position="184"/>
    </location>
</feature>
<dbReference type="Pfam" id="PF03929">
    <property type="entry name" value="PepSY_TM"/>
    <property type="match status" value="1"/>
</dbReference>
<feature type="transmembrane region" description="Helical" evidence="1">
    <location>
        <begin position="12"/>
        <end position="36"/>
    </location>
</feature>
<evidence type="ECO:0000313" key="2">
    <source>
        <dbReference type="EMBL" id="CAB3936391.1"/>
    </source>
</evidence>
<organism evidence="2 3">
    <name type="scientific">Achromobacter insolitus</name>
    <dbReference type="NCBI Taxonomy" id="217204"/>
    <lineage>
        <taxon>Bacteria</taxon>
        <taxon>Pseudomonadati</taxon>
        <taxon>Pseudomonadota</taxon>
        <taxon>Betaproteobacteria</taxon>
        <taxon>Burkholderiales</taxon>
        <taxon>Alcaligenaceae</taxon>
        <taxon>Achromobacter</taxon>
    </lineage>
</organism>
<keyword evidence="3" id="KW-1185">Reference proteome</keyword>
<protein>
    <recommendedName>
        <fullName evidence="4">PepSY domain-containing protein</fullName>
    </recommendedName>
</protein>
<dbReference type="Proteomes" id="UP000494183">
    <property type="component" value="Unassembled WGS sequence"/>
</dbReference>
<dbReference type="PANTHER" id="PTHR34219:SF5">
    <property type="entry name" value="BLR4505 PROTEIN"/>
    <property type="match status" value="1"/>
</dbReference>
<evidence type="ECO:0008006" key="4">
    <source>
        <dbReference type="Google" id="ProtNLM"/>
    </source>
</evidence>
<keyword evidence="1" id="KW-1133">Transmembrane helix</keyword>
<keyword evidence="1" id="KW-0472">Membrane</keyword>
<name>A0A6S7F701_9BURK</name>
<dbReference type="PANTHER" id="PTHR34219">
    <property type="entry name" value="IRON-REGULATED INNER MEMBRANE PROTEIN-RELATED"/>
    <property type="match status" value="1"/>
</dbReference>
<feature type="transmembrane region" description="Helical" evidence="1">
    <location>
        <begin position="367"/>
        <end position="388"/>
    </location>
</feature>
<evidence type="ECO:0000256" key="1">
    <source>
        <dbReference type="SAM" id="Phobius"/>
    </source>
</evidence>
<dbReference type="EMBL" id="CADILH010000009">
    <property type="protein sequence ID" value="CAB3936391.1"/>
    <property type="molecule type" value="Genomic_DNA"/>
</dbReference>
<gene>
    <name evidence="2" type="ORF">LMG6000_04821</name>
</gene>
<accession>A0A6S7F701</accession>
<sequence length="408" mass="44566">MGGGMRGALVVLHRWCGLFIAGFLFVAGLTGAVIAWDHEIDEWVNPGLFQAASGATDSPLPPLELARRAEADDPRLRVSFLPLALEPGHTAMLGVAARIDPVTGAPYALGFNQLALDPATGHAQGRRQWGQISLSRENLLPFLYKLHYTMHIPKGWGIDFGVWLMGVVSAVWIVDCFLALCISFPSAKTWRKSLSFRLRQGGAKLNFDVHRSGGVWVWGLLLMLAVTSVSLNLGTQIMRPLVSVFSPLTPSPFQLRQGSRERELAEPLLSREQILAIAEAEGRQRGWAAPPGSIFYAQRFGIYGVTFFTPDNDRDDNGLGNEVLYLDGGTGAILGVKVPGEGTWGDVFMQAQLPLHSGRLLGTPGRVLMSLMGLAVAALSVTGLVIWVRKRRARRANQLRGTFNARWH</sequence>
<evidence type="ECO:0000313" key="3">
    <source>
        <dbReference type="Proteomes" id="UP000494183"/>
    </source>
</evidence>
<dbReference type="AlphaFoldDB" id="A0A6S7F701"/>
<keyword evidence="1" id="KW-0812">Transmembrane</keyword>
<proteinExistence type="predicted"/>
<reference evidence="2 3" key="1">
    <citation type="submission" date="2020-04" db="EMBL/GenBank/DDBJ databases">
        <authorList>
            <person name="De Canck E."/>
        </authorList>
    </citation>
    <scope>NUCLEOTIDE SEQUENCE [LARGE SCALE GENOMIC DNA]</scope>
    <source>
        <strain evidence="2 3">LMG 6000</strain>
    </source>
</reference>